<reference evidence="14" key="1">
    <citation type="submission" date="2021-10" db="EMBL/GenBank/DDBJ databases">
        <title>Anaerobic single-cell dispensing facilitates the cultivation of human gut bacteria.</title>
        <authorList>
            <person name="Afrizal A."/>
        </authorList>
    </citation>
    <scope>NUCLEOTIDE SEQUENCE</scope>
    <source>
        <strain evidence="14">CLA-AA-H272</strain>
    </source>
</reference>
<evidence type="ECO:0000256" key="1">
    <source>
        <dbReference type="ARBA" id="ARBA00001966"/>
    </source>
</evidence>
<dbReference type="GO" id="GO:0003941">
    <property type="term" value="F:L-serine ammonia-lyase activity"/>
    <property type="evidence" value="ECO:0007669"/>
    <property type="project" value="UniProtKB-UniRule"/>
</dbReference>
<gene>
    <name evidence="14" type="primary">sdaAB</name>
    <name evidence="14" type="ORF">LKD37_07995</name>
</gene>
<evidence type="ECO:0000256" key="4">
    <source>
        <dbReference type="ARBA" id="ARBA00022432"/>
    </source>
</evidence>
<comment type="cofactor">
    <cofactor evidence="1 12">
        <name>[4Fe-4S] cluster</name>
        <dbReference type="ChEBI" id="CHEBI:49883"/>
    </cofactor>
</comment>
<keyword evidence="5 11" id="KW-0004">4Fe-4S</keyword>
<dbReference type="CDD" id="cd04903">
    <property type="entry name" value="ACT_LSD"/>
    <property type="match status" value="1"/>
</dbReference>
<dbReference type="Gene3D" id="3.30.70.260">
    <property type="match status" value="1"/>
</dbReference>
<dbReference type="GO" id="GO:0051539">
    <property type="term" value="F:4 iron, 4 sulfur cluster binding"/>
    <property type="evidence" value="ECO:0007669"/>
    <property type="project" value="UniProtKB-UniRule"/>
</dbReference>
<comment type="pathway">
    <text evidence="2 11">Carbohydrate biosynthesis; gluconeogenesis.</text>
</comment>
<evidence type="ECO:0000313" key="15">
    <source>
        <dbReference type="Proteomes" id="UP001199319"/>
    </source>
</evidence>
<dbReference type="SUPFAM" id="SSF143548">
    <property type="entry name" value="Serine metabolism enzymes domain"/>
    <property type="match status" value="1"/>
</dbReference>
<dbReference type="PANTHER" id="PTHR30182:SF12">
    <property type="entry name" value="L-SERINE DEHYDRATASE, BETA CHAIN-RELATED"/>
    <property type="match status" value="1"/>
</dbReference>
<dbReference type="InterPro" id="IPR005131">
    <property type="entry name" value="Ser_deHydtase_bsu"/>
</dbReference>
<evidence type="ECO:0000256" key="8">
    <source>
        <dbReference type="ARBA" id="ARBA00023014"/>
    </source>
</evidence>
<organism evidence="14 15">
    <name type="scientific">Brotocaccenecus cirricatena</name>
    <dbReference type="NCBI Taxonomy" id="3064195"/>
    <lineage>
        <taxon>Bacteria</taxon>
        <taxon>Bacillati</taxon>
        <taxon>Bacillota</taxon>
        <taxon>Clostridia</taxon>
        <taxon>Eubacteriales</taxon>
        <taxon>Oscillospiraceae</taxon>
        <taxon>Brotocaccenecus</taxon>
    </lineage>
</organism>
<evidence type="ECO:0000259" key="13">
    <source>
        <dbReference type="PROSITE" id="PS51671"/>
    </source>
</evidence>
<keyword evidence="7 11" id="KW-0408">Iron</keyword>
<evidence type="ECO:0000256" key="6">
    <source>
        <dbReference type="ARBA" id="ARBA00022723"/>
    </source>
</evidence>
<dbReference type="InterPro" id="IPR002912">
    <property type="entry name" value="ACT_dom"/>
</dbReference>
<dbReference type="SUPFAM" id="SSF55021">
    <property type="entry name" value="ACT-like"/>
    <property type="match status" value="1"/>
</dbReference>
<dbReference type="NCBIfam" id="TIGR00719">
    <property type="entry name" value="sda_beta"/>
    <property type="match status" value="1"/>
</dbReference>
<dbReference type="GO" id="GO:0006094">
    <property type="term" value="P:gluconeogenesis"/>
    <property type="evidence" value="ECO:0007669"/>
    <property type="project" value="UniProtKB-UniRule"/>
</dbReference>
<feature type="domain" description="ACT" evidence="13">
    <location>
        <begin position="147"/>
        <end position="222"/>
    </location>
</feature>
<comment type="similarity">
    <text evidence="3 11 12">Belongs to the iron-sulfur dependent L-serine dehydratase family.</text>
</comment>
<accession>A0AAE3DFN5</accession>
<dbReference type="InterPro" id="IPR045865">
    <property type="entry name" value="ACT-like_dom_sf"/>
</dbReference>
<dbReference type="Pfam" id="PF01842">
    <property type="entry name" value="ACT"/>
    <property type="match status" value="1"/>
</dbReference>
<evidence type="ECO:0000256" key="3">
    <source>
        <dbReference type="ARBA" id="ARBA00008636"/>
    </source>
</evidence>
<dbReference type="Proteomes" id="UP001199319">
    <property type="component" value="Unassembled WGS sequence"/>
</dbReference>
<evidence type="ECO:0000256" key="9">
    <source>
        <dbReference type="ARBA" id="ARBA00023239"/>
    </source>
</evidence>
<dbReference type="Pfam" id="PF03315">
    <property type="entry name" value="SDH_beta"/>
    <property type="match status" value="1"/>
</dbReference>
<name>A0AAE3DFN5_9FIRM</name>
<keyword evidence="9 11" id="KW-0456">Lyase</keyword>
<dbReference type="GO" id="GO:0046872">
    <property type="term" value="F:metal ion binding"/>
    <property type="evidence" value="ECO:0007669"/>
    <property type="project" value="UniProtKB-UniRule"/>
</dbReference>
<evidence type="ECO:0000313" key="14">
    <source>
        <dbReference type="EMBL" id="MCC2129454.1"/>
    </source>
</evidence>
<evidence type="ECO:0000256" key="10">
    <source>
        <dbReference type="ARBA" id="ARBA00049406"/>
    </source>
</evidence>
<dbReference type="PANTHER" id="PTHR30182">
    <property type="entry name" value="L-SERINE DEHYDRATASE"/>
    <property type="match status" value="1"/>
</dbReference>
<evidence type="ECO:0000256" key="5">
    <source>
        <dbReference type="ARBA" id="ARBA00022485"/>
    </source>
</evidence>
<keyword evidence="8 11" id="KW-0411">Iron-sulfur</keyword>
<comment type="catalytic activity">
    <reaction evidence="10 11 12">
        <text>L-serine = pyruvate + NH4(+)</text>
        <dbReference type="Rhea" id="RHEA:19169"/>
        <dbReference type="ChEBI" id="CHEBI:15361"/>
        <dbReference type="ChEBI" id="CHEBI:28938"/>
        <dbReference type="ChEBI" id="CHEBI:33384"/>
        <dbReference type="EC" id="4.3.1.17"/>
    </reaction>
</comment>
<dbReference type="PROSITE" id="PS51671">
    <property type="entry name" value="ACT"/>
    <property type="match status" value="1"/>
</dbReference>
<dbReference type="InterPro" id="IPR004643">
    <property type="entry name" value="Fe-S_L-Ser_bsu"/>
</dbReference>
<dbReference type="EMBL" id="JAJEPW010000019">
    <property type="protein sequence ID" value="MCC2129454.1"/>
    <property type="molecule type" value="Genomic_DNA"/>
</dbReference>
<sequence length="233" mass="25066">MLDIFDILGPVMVGPSSSHTAGAVRIGSMARTLLGDEPVEAKIHLHGSFAETGPGHGTDRALVAGLLGMKPDDLRIPYAYQEAKKRGLEFTIDTVELRDAHPNTAVIETWDAGGKKLELQACSVGGGRILVNKVDGIDVSFDGMFNTLVIRNQDENGAVAAVTSVLNQLRINVANMSLCRHKRGGDALMVIETDQHIKPHQVAFLSELTGILSVTYYDKEDDDDVAGFDEGNL</sequence>
<dbReference type="InterPro" id="IPR051318">
    <property type="entry name" value="Fe-S_L-Ser"/>
</dbReference>
<evidence type="ECO:0000256" key="7">
    <source>
        <dbReference type="ARBA" id="ARBA00023004"/>
    </source>
</evidence>
<evidence type="ECO:0000256" key="2">
    <source>
        <dbReference type="ARBA" id="ARBA00004742"/>
    </source>
</evidence>
<keyword evidence="4 11" id="KW-0312">Gluconeogenesis</keyword>
<dbReference type="RefSeq" id="WP_302928734.1">
    <property type="nucleotide sequence ID" value="NZ_JAJEPW010000019.1"/>
</dbReference>
<dbReference type="InterPro" id="IPR029009">
    <property type="entry name" value="ASB_dom_sf"/>
</dbReference>
<dbReference type="Gene3D" id="3.30.1330.90">
    <property type="entry name" value="D-3-phosphoglycerate dehydrogenase, domain 3"/>
    <property type="match status" value="1"/>
</dbReference>
<protein>
    <recommendedName>
        <fullName evidence="11">L-serine deaminase</fullName>
    </recommendedName>
</protein>
<proteinExistence type="inferred from homology"/>
<dbReference type="PIRSF" id="PIRSF036692">
    <property type="entry name" value="SDH_B"/>
    <property type="match status" value="1"/>
</dbReference>
<keyword evidence="6 11" id="KW-0479">Metal-binding</keyword>
<evidence type="ECO:0000256" key="12">
    <source>
        <dbReference type="RuleBase" id="RU366059"/>
    </source>
</evidence>
<keyword evidence="15" id="KW-1185">Reference proteome</keyword>
<dbReference type="AlphaFoldDB" id="A0AAE3DFN5"/>
<comment type="caution">
    <text evidence="14">The sequence shown here is derived from an EMBL/GenBank/DDBJ whole genome shotgun (WGS) entry which is preliminary data.</text>
</comment>
<evidence type="ECO:0000256" key="11">
    <source>
        <dbReference type="PIRNR" id="PIRNR036692"/>
    </source>
</evidence>